<accession>A0A8S3T0R0</accession>
<name>A0A8S3T0R0_MYTED</name>
<dbReference type="AlphaFoldDB" id="A0A8S3T0R0"/>
<dbReference type="Gene3D" id="1.10.10.1940">
    <property type="match status" value="1"/>
</dbReference>
<organism evidence="3 4">
    <name type="scientific">Mytilus edulis</name>
    <name type="common">Blue mussel</name>
    <dbReference type="NCBI Taxonomy" id="6550"/>
    <lineage>
        <taxon>Eukaryota</taxon>
        <taxon>Metazoa</taxon>
        <taxon>Spiralia</taxon>
        <taxon>Lophotrochozoa</taxon>
        <taxon>Mollusca</taxon>
        <taxon>Bivalvia</taxon>
        <taxon>Autobranchia</taxon>
        <taxon>Pteriomorphia</taxon>
        <taxon>Mytilida</taxon>
        <taxon>Mytiloidea</taxon>
        <taxon>Mytilidae</taxon>
        <taxon>Mytilinae</taxon>
        <taxon>Mytilus</taxon>
    </lineage>
</organism>
<dbReference type="EMBL" id="CAJPWZ010001806">
    <property type="protein sequence ID" value="CAG2224513.1"/>
    <property type="molecule type" value="Genomic_DNA"/>
</dbReference>
<protein>
    <recommendedName>
        <fullName evidence="2">ShKT domain-containing protein</fullName>
    </recommendedName>
</protein>
<dbReference type="PANTHER" id="PTHR21724:SF109">
    <property type="entry name" value="SHKT DOMAIN-CONTAINING PROTEIN"/>
    <property type="match status" value="1"/>
</dbReference>
<reference evidence="3" key="1">
    <citation type="submission" date="2021-03" db="EMBL/GenBank/DDBJ databases">
        <authorList>
            <person name="Bekaert M."/>
        </authorList>
    </citation>
    <scope>NUCLEOTIDE SEQUENCE</scope>
</reference>
<evidence type="ECO:0000256" key="1">
    <source>
        <dbReference type="PROSITE-ProRule" id="PRU01005"/>
    </source>
</evidence>
<feature type="domain" description="ShKT" evidence="2">
    <location>
        <begin position="103"/>
        <end position="138"/>
    </location>
</feature>
<evidence type="ECO:0000313" key="3">
    <source>
        <dbReference type="EMBL" id="CAG2224513.1"/>
    </source>
</evidence>
<proteinExistence type="predicted"/>
<dbReference type="SMART" id="SM00254">
    <property type="entry name" value="ShKT"/>
    <property type="match status" value="3"/>
</dbReference>
<keyword evidence="4" id="KW-1185">Reference proteome</keyword>
<evidence type="ECO:0000313" key="4">
    <source>
        <dbReference type="Proteomes" id="UP000683360"/>
    </source>
</evidence>
<dbReference type="Proteomes" id="UP000683360">
    <property type="component" value="Unassembled WGS sequence"/>
</dbReference>
<dbReference type="PANTHER" id="PTHR21724">
    <property type="entry name" value="SHKT DOMAIN-CONTAINING PROTEIN"/>
    <property type="match status" value="1"/>
</dbReference>
<dbReference type="InterPro" id="IPR003582">
    <property type="entry name" value="ShKT_dom"/>
</dbReference>
<evidence type="ECO:0000259" key="2">
    <source>
        <dbReference type="PROSITE" id="PS51670"/>
    </source>
</evidence>
<dbReference type="OrthoDB" id="6121024at2759"/>
<gene>
    <name evidence="3" type="ORF">MEDL_37636</name>
</gene>
<dbReference type="Pfam" id="PF01549">
    <property type="entry name" value="ShK"/>
    <property type="match status" value="3"/>
</dbReference>
<dbReference type="PROSITE" id="PS51670">
    <property type="entry name" value="SHKT"/>
    <property type="match status" value="1"/>
</dbReference>
<comment type="caution">
    <text evidence="3">The sequence shown here is derived from an EMBL/GenBank/DDBJ whole genome shotgun (WGS) entry which is preliminary data.</text>
</comment>
<sequence length="150" mass="16807">MDNCLAFGKDSCGGKYEAFARENCARYCGYCKGDPTPAPACENKKTDCEKYPKSTCSDPRYKQWANDNCYYYCRLCTPEQLRIKDSQLTTVPPASNPTPAPPCRDLASNCQQYEKSTCTDQKYRGWAETNCNKYCGFCSDGSSSGKQVIH</sequence>
<comment type="caution">
    <text evidence="1">Lacks conserved residue(s) required for the propagation of feature annotation.</text>
</comment>